<evidence type="ECO:0008006" key="7">
    <source>
        <dbReference type="Google" id="ProtNLM"/>
    </source>
</evidence>
<dbReference type="Pfam" id="PF07631">
    <property type="entry name" value="PSD4"/>
    <property type="match status" value="1"/>
</dbReference>
<dbReference type="Pfam" id="PF07626">
    <property type="entry name" value="PSD3"/>
    <property type="match status" value="1"/>
</dbReference>
<feature type="domain" description="DUF1585" evidence="1">
    <location>
        <begin position="719"/>
        <end position="792"/>
    </location>
</feature>
<evidence type="ECO:0000259" key="5">
    <source>
        <dbReference type="Pfam" id="PF07637"/>
    </source>
</evidence>
<dbReference type="Pfam" id="PF07627">
    <property type="entry name" value="PSCyt3"/>
    <property type="match status" value="1"/>
</dbReference>
<feature type="domain" description="DUF1588" evidence="3">
    <location>
        <begin position="605"/>
        <end position="705"/>
    </location>
</feature>
<name>A0A381S3X4_9ZZZZ</name>
<dbReference type="EMBL" id="UINC01002639">
    <property type="protein sequence ID" value="SUZ98792.1"/>
    <property type="molecule type" value="Genomic_DNA"/>
</dbReference>
<reference evidence="6" key="1">
    <citation type="submission" date="2018-05" db="EMBL/GenBank/DDBJ databases">
        <authorList>
            <person name="Lanie J.A."/>
            <person name="Ng W.-L."/>
            <person name="Kazmierczak K.M."/>
            <person name="Andrzejewski T.M."/>
            <person name="Davidsen T.M."/>
            <person name="Wayne K.J."/>
            <person name="Tettelin H."/>
            <person name="Glass J.I."/>
            <person name="Rusch D."/>
            <person name="Podicherti R."/>
            <person name="Tsui H.-C.T."/>
            <person name="Winkler M.E."/>
        </authorList>
    </citation>
    <scope>NUCLEOTIDE SEQUENCE</scope>
</reference>
<feature type="domain" description="DUF1587" evidence="2">
    <location>
        <begin position="132"/>
        <end position="195"/>
    </location>
</feature>
<dbReference type="InterPro" id="IPR013036">
    <property type="entry name" value="DUF1587"/>
</dbReference>
<dbReference type="InterPro" id="IPR013039">
    <property type="entry name" value="DUF1588"/>
</dbReference>
<evidence type="ECO:0000259" key="2">
    <source>
        <dbReference type="Pfam" id="PF07626"/>
    </source>
</evidence>
<protein>
    <recommendedName>
        <fullName evidence="7">DUF1592 domain-containing protein</fullName>
    </recommendedName>
</protein>
<dbReference type="InterPro" id="IPR013043">
    <property type="entry name" value="DUF1595"/>
</dbReference>
<evidence type="ECO:0000259" key="1">
    <source>
        <dbReference type="Pfam" id="PF07624"/>
    </source>
</evidence>
<accession>A0A381S3X4</accession>
<organism evidence="6">
    <name type="scientific">marine metagenome</name>
    <dbReference type="NCBI Taxonomy" id="408172"/>
    <lineage>
        <taxon>unclassified sequences</taxon>
        <taxon>metagenomes</taxon>
        <taxon>ecological metagenomes</taxon>
    </lineage>
</organism>
<feature type="domain" description="DUF1595" evidence="5">
    <location>
        <begin position="387"/>
        <end position="446"/>
    </location>
</feature>
<dbReference type="InterPro" id="IPR013042">
    <property type="entry name" value="DUF1592"/>
</dbReference>
<proteinExistence type="predicted"/>
<dbReference type="InterPro" id="IPR011478">
    <property type="entry name" value="DUF1585"/>
</dbReference>
<gene>
    <name evidence="6" type="ORF">METZ01_LOCUS51646</name>
</gene>
<dbReference type="Pfam" id="PF07637">
    <property type="entry name" value="PSD5"/>
    <property type="match status" value="1"/>
</dbReference>
<sequence length="810" mass="90569">MKIFTVLSATLGVLLASVGEHYLETTRVDLPVSVIERSAASSNDVIQQYCVRCHNDSALRGNMTLEQFDLATAEDNPELAEKMIRKVRAGMMPPPGARRPAGDTLRVLAEELEIHMDGFAARSPNPGGRTFQRLNRSEYESAVYDLLGLEVDAGAYLPLDTKSENFDNIADVQLLSPTLLDAYLNAAADISRLALGDPNARPAEHTYNVSGYRSQTERVPGAPFGTRGGVSVVHTFPADGQYIFRIAFEHTTTGDGFVGQIMRFEQVEVSVNGSRVALLDLDQWMRISDPEGISMRTDPIFVRAGPQRVTAAFIRRTEGPVEDLMSPHDWSLADRHTGISGYGLTLLPHVRDLIISGPSKVTGVSESPIRQNVFTCRPTLADEAYPCAEEIVSRLARQAYRRPLNERDLEFLMSFYEEGASGGFEVGIRTALQAILASPHFVFRFEEAPPNTQPGESYRISDIDLASRLSFFLWGTAPDSELLEVAEQGELSDPEELKNQVLRMLSDRRAESLGPRFAGQWLRLQDLDKVHPDQFWFPDFDQQLAEAMRQETELLFNYLVREDRSILDLYSADYTFVNERLARHYGITGIVGDHFRRIVYADDHRRGVLGHGSILTLTSHANRTSPVLRGKWVMEVLLGSPPPPPPPGIPDLEETEGSEAGRMLTTRERMELHRTSPTCNSCHRFIDPIGLALDNYDVTGRWRIRENGMPLDTRGELYDGTPISNPSELKDALLKRPIPLIRTFTENLMAYALGRRVEYYDQPTVRSITRAAATEGYRMSAFILGVVESEAFQVQQVARVVDNQLQDLPN</sequence>
<evidence type="ECO:0000259" key="3">
    <source>
        <dbReference type="Pfam" id="PF07627"/>
    </source>
</evidence>
<evidence type="ECO:0000313" key="6">
    <source>
        <dbReference type="EMBL" id="SUZ98792.1"/>
    </source>
</evidence>
<feature type="domain" description="DUF1592" evidence="4">
    <location>
        <begin position="460"/>
        <end position="587"/>
    </location>
</feature>
<dbReference type="Pfam" id="PF07624">
    <property type="entry name" value="PSD2"/>
    <property type="match status" value="1"/>
</dbReference>
<dbReference type="AlphaFoldDB" id="A0A381S3X4"/>
<evidence type="ECO:0000259" key="4">
    <source>
        <dbReference type="Pfam" id="PF07631"/>
    </source>
</evidence>